<proteinExistence type="predicted"/>
<protein>
    <submittedName>
        <fullName evidence="1">Uncharacterized protein</fullName>
    </submittedName>
</protein>
<accession>A0A0E9W9P5</accession>
<sequence>MHTVNTDAIFEYVLKRITLKCSFCNLKYIFCTV</sequence>
<reference evidence="1" key="1">
    <citation type="submission" date="2014-11" db="EMBL/GenBank/DDBJ databases">
        <authorList>
            <person name="Amaro Gonzalez C."/>
        </authorList>
    </citation>
    <scope>NUCLEOTIDE SEQUENCE</scope>
</reference>
<organism evidence="1">
    <name type="scientific">Anguilla anguilla</name>
    <name type="common">European freshwater eel</name>
    <name type="synonym">Muraena anguilla</name>
    <dbReference type="NCBI Taxonomy" id="7936"/>
    <lineage>
        <taxon>Eukaryota</taxon>
        <taxon>Metazoa</taxon>
        <taxon>Chordata</taxon>
        <taxon>Craniata</taxon>
        <taxon>Vertebrata</taxon>
        <taxon>Euteleostomi</taxon>
        <taxon>Actinopterygii</taxon>
        <taxon>Neopterygii</taxon>
        <taxon>Teleostei</taxon>
        <taxon>Anguilliformes</taxon>
        <taxon>Anguillidae</taxon>
        <taxon>Anguilla</taxon>
    </lineage>
</organism>
<name>A0A0E9W9P5_ANGAN</name>
<evidence type="ECO:0000313" key="1">
    <source>
        <dbReference type="EMBL" id="JAH86218.1"/>
    </source>
</evidence>
<dbReference type="AlphaFoldDB" id="A0A0E9W9P5"/>
<reference evidence="1" key="2">
    <citation type="journal article" date="2015" name="Fish Shellfish Immunol.">
        <title>Early steps in the European eel (Anguilla anguilla)-Vibrio vulnificus interaction in the gills: Role of the RtxA13 toxin.</title>
        <authorList>
            <person name="Callol A."/>
            <person name="Pajuelo D."/>
            <person name="Ebbesson L."/>
            <person name="Teles M."/>
            <person name="MacKenzie S."/>
            <person name="Amaro C."/>
        </authorList>
    </citation>
    <scope>NUCLEOTIDE SEQUENCE</scope>
</reference>
<dbReference type="EMBL" id="GBXM01022359">
    <property type="protein sequence ID" value="JAH86218.1"/>
    <property type="molecule type" value="Transcribed_RNA"/>
</dbReference>